<dbReference type="CDD" id="cd00109">
    <property type="entry name" value="Kunitz-type"/>
    <property type="match status" value="1"/>
</dbReference>
<dbReference type="InterPro" id="IPR036880">
    <property type="entry name" value="Kunitz_BPTI_sf"/>
</dbReference>
<accession>A0A6J8C1T3</accession>
<proteinExistence type="predicted"/>
<gene>
    <name evidence="6" type="ORF">MCOR_24614</name>
</gene>
<dbReference type="SMART" id="SM00131">
    <property type="entry name" value="KU"/>
    <property type="match status" value="1"/>
</dbReference>
<dbReference type="InterPro" id="IPR020901">
    <property type="entry name" value="Prtase_inh_Kunz-CS"/>
</dbReference>
<reference evidence="6 7" key="1">
    <citation type="submission" date="2020-06" db="EMBL/GenBank/DDBJ databases">
        <authorList>
            <person name="Li R."/>
            <person name="Bekaert M."/>
        </authorList>
    </citation>
    <scope>NUCLEOTIDE SEQUENCE [LARGE SCALE GENOMIC DNA]</scope>
    <source>
        <strain evidence="7">wild</strain>
    </source>
</reference>
<dbReference type="PRINTS" id="PR00759">
    <property type="entry name" value="BASICPTASE"/>
</dbReference>
<evidence type="ECO:0000259" key="4">
    <source>
        <dbReference type="PROSITE" id="PS50279"/>
    </source>
</evidence>
<feature type="chain" id="PRO_5027070602" evidence="3">
    <location>
        <begin position="19"/>
        <end position="230"/>
    </location>
</feature>
<dbReference type="EMBL" id="CACVKT020004338">
    <property type="protein sequence ID" value="CAC5389451.1"/>
    <property type="molecule type" value="Genomic_DNA"/>
</dbReference>
<evidence type="ECO:0000313" key="6">
    <source>
        <dbReference type="EMBL" id="CAC5389451.1"/>
    </source>
</evidence>
<dbReference type="Gene3D" id="4.10.75.10">
    <property type="entry name" value="Elafin-like"/>
    <property type="match status" value="1"/>
</dbReference>
<keyword evidence="3" id="KW-0732">Signal</keyword>
<name>A0A6J8C1T3_MYTCO</name>
<dbReference type="GO" id="GO:0004867">
    <property type="term" value="F:serine-type endopeptidase inhibitor activity"/>
    <property type="evidence" value="ECO:0007669"/>
    <property type="project" value="InterPro"/>
</dbReference>
<dbReference type="Proteomes" id="UP000507470">
    <property type="component" value="Unassembled WGS sequence"/>
</dbReference>
<dbReference type="InterPro" id="IPR051388">
    <property type="entry name" value="Serpin_venom_toxin"/>
</dbReference>
<dbReference type="PROSITE" id="PS51390">
    <property type="entry name" value="WAP"/>
    <property type="match status" value="1"/>
</dbReference>
<dbReference type="Gene3D" id="4.10.410.10">
    <property type="entry name" value="Pancreatic trypsin inhibitor Kunitz domain"/>
    <property type="match status" value="1"/>
</dbReference>
<dbReference type="OrthoDB" id="4473401at2759"/>
<dbReference type="InterPro" id="IPR008197">
    <property type="entry name" value="WAP_dom"/>
</dbReference>
<keyword evidence="2" id="KW-1015">Disulfide bond</keyword>
<dbReference type="PRINTS" id="PR00003">
    <property type="entry name" value="4DISULPHCORE"/>
</dbReference>
<keyword evidence="1" id="KW-0646">Protease inhibitor</keyword>
<feature type="domain" description="WAP" evidence="5">
    <location>
        <begin position="177"/>
        <end position="229"/>
    </location>
</feature>
<feature type="signal peptide" evidence="3">
    <location>
        <begin position="1"/>
        <end position="18"/>
    </location>
</feature>
<dbReference type="GO" id="GO:0005576">
    <property type="term" value="C:extracellular region"/>
    <property type="evidence" value="ECO:0007669"/>
    <property type="project" value="InterPro"/>
</dbReference>
<sequence length="230" mass="25536">MFIGPLVIFLFSTLTAEAQQSDNVCDLPKIVGPCKARMKRFYYDVNSGMCGEFYYGGCDGNENNFKTKEECKTICRKRVCTLPQIGGPECERSCNGVKKDPCGQLPPCPRPPFGSCFGFSYRIINGVKCITGCNYECPQKPCPKDPIETCSSCNLLLGSKCDGDKICCSGCCRDPVLDPKPGKCPIDPSQLTVQRTCYLRKSDCERDSQCDGKRKCCRFSCRNFCVDPDK</sequence>
<dbReference type="Pfam" id="PF00014">
    <property type="entry name" value="Kunitz_BPTI"/>
    <property type="match status" value="1"/>
</dbReference>
<dbReference type="Pfam" id="PF00095">
    <property type="entry name" value="WAP"/>
    <property type="match status" value="1"/>
</dbReference>
<evidence type="ECO:0000256" key="3">
    <source>
        <dbReference type="SAM" id="SignalP"/>
    </source>
</evidence>
<dbReference type="InterPro" id="IPR002223">
    <property type="entry name" value="Kunitz_BPTI"/>
</dbReference>
<evidence type="ECO:0000313" key="7">
    <source>
        <dbReference type="Proteomes" id="UP000507470"/>
    </source>
</evidence>
<dbReference type="PROSITE" id="PS00280">
    <property type="entry name" value="BPTI_KUNITZ_1"/>
    <property type="match status" value="1"/>
</dbReference>
<dbReference type="FunFam" id="4.10.410.10:FF:000021">
    <property type="entry name" value="Serine protease inhibitor, putative"/>
    <property type="match status" value="1"/>
</dbReference>
<dbReference type="InterPro" id="IPR036645">
    <property type="entry name" value="Elafin-like_sf"/>
</dbReference>
<protein>
    <submittedName>
        <fullName evidence="6">TFPI</fullName>
    </submittedName>
</protein>
<evidence type="ECO:0000256" key="1">
    <source>
        <dbReference type="ARBA" id="ARBA00022690"/>
    </source>
</evidence>
<dbReference type="PROSITE" id="PS50279">
    <property type="entry name" value="BPTI_KUNITZ_2"/>
    <property type="match status" value="1"/>
</dbReference>
<dbReference type="SUPFAM" id="SSF57256">
    <property type="entry name" value="Elafin-like"/>
    <property type="match status" value="1"/>
</dbReference>
<dbReference type="PANTHER" id="PTHR46751:SF1">
    <property type="entry name" value="WAP FOUR-DISULFIDE CORE DOMAIN PROTEIN 6A"/>
    <property type="match status" value="1"/>
</dbReference>
<dbReference type="AlphaFoldDB" id="A0A6J8C1T3"/>
<feature type="domain" description="BPTI/Kunitz inhibitor" evidence="4">
    <location>
        <begin position="25"/>
        <end position="75"/>
    </location>
</feature>
<dbReference type="SUPFAM" id="SSF57362">
    <property type="entry name" value="BPTI-like"/>
    <property type="match status" value="1"/>
</dbReference>
<evidence type="ECO:0000259" key="5">
    <source>
        <dbReference type="PROSITE" id="PS51390"/>
    </source>
</evidence>
<dbReference type="PANTHER" id="PTHR46751">
    <property type="entry name" value="EPPIN"/>
    <property type="match status" value="1"/>
</dbReference>
<organism evidence="6 7">
    <name type="scientific">Mytilus coruscus</name>
    <name type="common">Sea mussel</name>
    <dbReference type="NCBI Taxonomy" id="42192"/>
    <lineage>
        <taxon>Eukaryota</taxon>
        <taxon>Metazoa</taxon>
        <taxon>Spiralia</taxon>
        <taxon>Lophotrochozoa</taxon>
        <taxon>Mollusca</taxon>
        <taxon>Bivalvia</taxon>
        <taxon>Autobranchia</taxon>
        <taxon>Pteriomorphia</taxon>
        <taxon>Mytilida</taxon>
        <taxon>Mytiloidea</taxon>
        <taxon>Mytilidae</taxon>
        <taxon>Mytilinae</taxon>
        <taxon>Mytilus</taxon>
    </lineage>
</organism>
<keyword evidence="7" id="KW-1185">Reference proteome</keyword>
<dbReference type="SMART" id="SM00217">
    <property type="entry name" value="WAP"/>
    <property type="match status" value="1"/>
</dbReference>
<evidence type="ECO:0000256" key="2">
    <source>
        <dbReference type="ARBA" id="ARBA00023157"/>
    </source>
</evidence>